<gene>
    <name evidence="2" type="ORF">KTU01_07500</name>
</gene>
<reference evidence="2 3" key="1">
    <citation type="submission" date="2019-07" db="EMBL/GenBank/DDBJ databases">
        <title>Whole genome shotgun sequence of Kocuria turfanensis NBRC 107627.</title>
        <authorList>
            <person name="Hosoyama A."/>
            <person name="Uohara A."/>
            <person name="Ohji S."/>
            <person name="Ichikawa N."/>
        </authorList>
    </citation>
    <scope>NUCLEOTIDE SEQUENCE [LARGE SCALE GENOMIC DNA]</scope>
    <source>
        <strain evidence="2 3">NBRC 107627</strain>
    </source>
</reference>
<accession>A0A512IAH3</accession>
<name>A0A512IAH3_9MICC</name>
<comment type="caution">
    <text evidence="2">The sequence shown here is derived from an EMBL/GenBank/DDBJ whole genome shotgun (WGS) entry which is preliminary data.</text>
</comment>
<evidence type="ECO:0000313" key="3">
    <source>
        <dbReference type="Proteomes" id="UP000321103"/>
    </source>
</evidence>
<dbReference type="Proteomes" id="UP000321103">
    <property type="component" value="Unassembled WGS sequence"/>
</dbReference>
<feature type="region of interest" description="Disordered" evidence="1">
    <location>
        <begin position="50"/>
        <end position="70"/>
    </location>
</feature>
<dbReference type="EMBL" id="BJZS01000022">
    <property type="protein sequence ID" value="GEO94627.1"/>
    <property type="molecule type" value="Genomic_DNA"/>
</dbReference>
<organism evidence="2 3">
    <name type="scientific">Kocuria turfanensis</name>
    <dbReference type="NCBI Taxonomy" id="388357"/>
    <lineage>
        <taxon>Bacteria</taxon>
        <taxon>Bacillati</taxon>
        <taxon>Actinomycetota</taxon>
        <taxon>Actinomycetes</taxon>
        <taxon>Micrococcales</taxon>
        <taxon>Micrococcaceae</taxon>
        <taxon>Kocuria</taxon>
    </lineage>
</organism>
<evidence type="ECO:0000313" key="2">
    <source>
        <dbReference type="EMBL" id="GEO94627.1"/>
    </source>
</evidence>
<keyword evidence="3" id="KW-1185">Reference proteome</keyword>
<dbReference type="AlphaFoldDB" id="A0A512IAH3"/>
<proteinExistence type="predicted"/>
<protein>
    <submittedName>
        <fullName evidence="2">Uncharacterized protein</fullName>
    </submittedName>
</protein>
<evidence type="ECO:0000256" key="1">
    <source>
        <dbReference type="SAM" id="MobiDB-lite"/>
    </source>
</evidence>
<sequence>MRAPLTGAAGSPGSHLWKPPVERCDVVLRAGRPLLRRLFGIRCRTDRAGRSRHRATTVAGPSWSSAACRR</sequence>